<dbReference type="InterPro" id="IPR044992">
    <property type="entry name" value="ChyE-like"/>
</dbReference>
<dbReference type="EMBL" id="JAFDVD010000016">
    <property type="protein sequence ID" value="MBM6401710.1"/>
    <property type="molecule type" value="Genomic_DNA"/>
</dbReference>
<dbReference type="PRINTS" id="PR00096">
    <property type="entry name" value="GATASE"/>
</dbReference>
<name>A0ABS2CPI5_9MICO</name>
<gene>
    <name evidence="2" type="ORF">JQN70_15045</name>
</gene>
<dbReference type="Pfam" id="PF00117">
    <property type="entry name" value="GATase"/>
    <property type="match status" value="1"/>
</dbReference>
<sequence length="208" mass="21685">MHLELVSGENVPSAPDAVDGVLLLGGGLMPDEDERAPWLPAERALTAAAVAQGRPLLGICLGAQVLAHVAGGTVVASSGRPEHGSVLVERLPASADDALFRALPPTFPAIEHHRDEVTLLPPGAVHLARSATCPVQAFRVGERAWGVQFHPEASAERLARWDPARLAGEGFDLAALRVAADTAEPESEAAARILCRAFTDVVRGGAGR</sequence>
<dbReference type="PANTHER" id="PTHR42695:SF5">
    <property type="entry name" value="GLUTAMINE AMIDOTRANSFERASE YLR126C-RELATED"/>
    <property type="match status" value="1"/>
</dbReference>
<comment type="caution">
    <text evidence="2">The sequence shown here is derived from an EMBL/GenBank/DDBJ whole genome shotgun (WGS) entry which is preliminary data.</text>
</comment>
<proteinExistence type="predicted"/>
<dbReference type="InterPro" id="IPR017926">
    <property type="entry name" value="GATASE"/>
</dbReference>
<dbReference type="Gene3D" id="3.40.50.880">
    <property type="match status" value="1"/>
</dbReference>
<reference evidence="2" key="1">
    <citation type="submission" date="2021-02" db="EMBL/GenBank/DDBJ databases">
        <title>Phycicoccus sp. MQZ13P-5T, whole genome shotgun sequence.</title>
        <authorList>
            <person name="Tuo L."/>
        </authorList>
    </citation>
    <scope>NUCLEOTIDE SEQUENCE</scope>
    <source>
        <strain evidence="2">MQZ13P-5</strain>
    </source>
</reference>
<protein>
    <submittedName>
        <fullName evidence="2">Type 1 glutamine amidotransferase</fullName>
    </submittedName>
</protein>
<keyword evidence="3" id="KW-1185">Reference proteome</keyword>
<dbReference type="InterPro" id="IPR029062">
    <property type="entry name" value="Class_I_gatase-like"/>
</dbReference>
<dbReference type="SUPFAM" id="SSF52317">
    <property type="entry name" value="Class I glutamine amidotransferase-like"/>
    <property type="match status" value="1"/>
</dbReference>
<evidence type="ECO:0000313" key="2">
    <source>
        <dbReference type="EMBL" id="MBM6401710.1"/>
    </source>
</evidence>
<keyword evidence="2" id="KW-0315">Glutamine amidotransferase</keyword>
<dbReference type="PANTHER" id="PTHR42695">
    <property type="entry name" value="GLUTAMINE AMIDOTRANSFERASE YLR126C-RELATED"/>
    <property type="match status" value="1"/>
</dbReference>
<evidence type="ECO:0000259" key="1">
    <source>
        <dbReference type="Pfam" id="PF00117"/>
    </source>
</evidence>
<accession>A0ABS2CPI5</accession>
<evidence type="ECO:0000313" key="3">
    <source>
        <dbReference type="Proteomes" id="UP001430172"/>
    </source>
</evidence>
<dbReference type="Proteomes" id="UP001430172">
    <property type="component" value="Unassembled WGS sequence"/>
</dbReference>
<dbReference type="CDD" id="cd01741">
    <property type="entry name" value="GATase1_1"/>
    <property type="match status" value="1"/>
</dbReference>
<feature type="domain" description="Glutamine amidotransferase" evidence="1">
    <location>
        <begin position="17"/>
        <end position="156"/>
    </location>
</feature>
<dbReference type="PROSITE" id="PS51273">
    <property type="entry name" value="GATASE_TYPE_1"/>
    <property type="match status" value="1"/>
</dbReference>
<organism evidence="2 3">
    <name type="scientific">Phycicoccus sonneratiae</name>
    <dbReference type="NCBI Taxonomy" id="2807628"/>
    <lineage>
        <taxon>Bacteria</taxon>
        <taxon>Bacillati</taxon>
        <taxon>Actinomycetota</taxon>
        <taxon>Actinomycetes</taxon>
        <taxon>Micrococcales</taxon>
        <taxon>Intrasporangiaceae</taxon>
        <taxon>Phycicoccus</taxon>
    </lineage>
</organism>